<evidence type="ECO:0000313" key="1">
    <source>
        <dbReference type="EMBL" id="ETW10583.1"/>
    </source>
</evidence>
<dbReference type="AlphaFoldDB" id="W4HDU2"/>
<organism evidence="1 2">
    <name type="scientific">Roseivivax marinus</name>
    <dbReference type="NCBI Taxonomy" id="1379903"/>
    <lineage>
        <taxon>Bacteria</taxon>
        <taxon>Pseudomonadati</taxon>
        <taxon>Pseudomonadota</taxon>
        <taxon>Alphaproteobacteria</taxon>
        <taxon>Rhodobacterales</taxon>
        <taxon>Roseobacteraceae</taxon>
        <taxon>Roseivivax</taxon>
    </lineage>
</organism>
<proteinExistence type="predicted"/>
<dbReference type="eggNOG" id="ENOG502ZK35">
    <property type="taxonomic scope" value="Bacteria"/>
</dbReference>
<accession>W4HDU2</accession>
<gene>
    <name evidence="1" type="ORF">ATO8_21466</name>
</gene>
<comment type="caution">
    <text evidence="1">The sequence shown here is derived from an EMBL/GenBank/DDBJ whole genome shotgun (WGS) entry which is preliminary data.</text>
</comment>
<protein>
    <submittedName>
        <fullName evidence="1">Uncharacterized protein</fullName>
    </submittedName>
</protein>
<dbReference type="EMBL" id="AQQW01000056">
    <property type="protein sequence ID" value="ETW10583.1"/>
    <property type="molecule type" value="Genomic_DNA"/>
</dbReference>
<evidence type="ECO:0000313" key="2">
    <source>
        <dbReference type="Proteomes" id="UP000019063"/>
    </source>
</evidence>
<name>W4HDU2_9RHOB</name>
<reference evidence="1 2" key="1">
    <citation type="journal article" date="2014" name="Antonie Van Leeuwenhoek">
        <title>Roseivivax atlanticus sp. nov., isolated from surface seawater of the Atlantic Ocean.</title>
        <authorList>
            <person name="Li G."/>
            <person name="Lai Q."/>
            <person name="Liu X."/>
            <person name="Sun F."/>
            <person name="Shao Z."/>
        </authorList>
    </citation>
    <scope>NUCLEOTIDE SEQUENCE [LARGE SCALE GENOMIC DNA]</scope>
    <source>
        <strain evidence="1 2">22II-s10s</strain>
    </source>
</reference>
<dbReference type="Proteomes" id="UP000019063">
    <property type="component" value="Unassembled WGS sequence"/>
</dbReference>
<keyword evidence="2" id="KW-1185">Reference proteome</keyword>
<sequence length="67" mass="7222">MYLFRSGLVSGLFARFTPLALMGSADQVPIWLTGNVARVIRRSVLIVAAEGYTITSLVLLSRGRAPA</sequence>